<evidence type="ECO:0000259" key="3">
    <source>
        <dbReference type="Pfam" id="PF05426"/>
    </source>
</evidence>
<keyword evidence="2 4" id="KW-0456">Lyase</keyword>
<reference evidence="5" key="1">
    <citation type="journal article" date="2019" name="Int. J. Syst. Evol. Microbiol.">
        <title>The Global Catalogue of Microorganisms (GCM) 10K type strain sequencing project: providing services to taxonomists for standard genome sequencing and annotation.</title>
        <authorList>
            <consortium name="The Broad Institute Genomics Platform"/>
            <consortium name="The Broad Institute Genome Sequencing Center for Infectious Disease"/>
            <person name="Wu L."/>
            <person name="Ma J."/>
        </authorList>
    </citation>
    <scope>NUCLEOTIDE SEQUENCE [LARGE SCALE GENOMIC DNA]</scope>
    <source>
        <strain evidence="5">KCTC 12847</strain>
    </source>
</reference>
<gene>
    <name evidence="4" type="ORF">ACFOEI_07050</name>
</gene>
<evidence type="ECO:0000313" key="4">
    <source>
        <dbReference type="EMBL" id="MFC3291823.1"/>
    </source>
</evidence>
<name>A0ABV7LYW8_9GAMM</name>
<sequence>MPAYQKLLKEANEALKAPLYSVTDKTQLPVSGNRHDYFSFAPYWWPNPDTESGLPYVRRDGEYNEATKSNATDKQRMIDFSTDVHALGLAYYYTGQRKYAEKAAQQVISWFVDPETRMSPNMRYAQAIPGRVDGRDIGIIDSRVLIRVADAIELIRAGKVLTTSETAAIHDWYRQFLNWLLTSKNGIEEGEADNNHGTWYDAQVVAFALFTGQENIARQQLKVTHERITEHFDDQGKQKEELNRTRPWHYTNFNLEAYQLLGRYGERLGEVIWGYEARERSLKEGFEFVAVHASKSSWPYKELHGFEASDALVNMLAASNAYDDPRLDHVASALACQSPEDINLLLFPLDWRQ</sequence>
<dbReference type="SUPFAM" id="SSF48230">
    <property type="entry name" value="Chondroitin AC/alginate lyase"/>
    <property type="match status" value="1"/>
</dbReference>
<comment type="caution">
    <text evidence="4">The sequence shown here is derived from an EMBL/GenBank/DDBJ whole genome shotgun (WGS) entry which is preliminary data.</text>
</comment>
<keyword evidence="5" id="KW-1185">Reference proteome</keyword>
<proteinExistence type="predicted"/>
<dbReference type="Proteomes" id="UP001595640">
    <property type="component" value="Unassembled WGS sequence"/>
</dbReference>
<dbReference type="InterPro" id="IPR008397">
    <property type="entry name" value="Alginate_lyase_dom"/>
</dbReference>
<feature type="domain" description="Alginate lyase" evidence="3">
    <location>
        <begin position="21"/>
        <end position="293"/>
    </location>
</feature>
<evidence type="ECO:0000256" key="1">
    <source>
        <dbReference type="ARBA" id="ARBA00022729"/>
    </source>
</evidence>
<keyword evidence="1" id="KW-0732">Signal</keyword>
<evidence type="ECO:0000256" key="2">
    <source>
        <dbReference type="ARBA" id="ARBA00023239"/>
    </source>
</evidence>
<dbReference type="EMBL" id="JBHRUH010000012">
    <property type="protein sequence ID" value="MFC3291823.1"/>
    <property type="molecule type" value="Genomic_DNA"/>
</dbReference>
<dbReference type="Gene3D" id="1.50.10.100">
    <property type="entry name" value="Chondroitin AC/alginate lyase"/>
    <property type="match status" value="1"/>
</dbReference>
<dbReference type="GO" id="GO:0016829">
    <property type="term" value="F:lyase activity"/>
    <property type="evidence" value="ECO:0007669"/>
    <property type="project" value="UniProtKB-KW"/>
</dbReference>
<protein>
    <submittedName>
        <fullName evidence="4">Alginate lyase family protein</fullName>
    </submittedName>
</protein>
<dbReference type="InterPro" id="IPR008929">
    <property type="entry name" value="Chondroitin_lyas"/>
</dbReference>
<organism evidence="4 5">
    <name type="scientific">Modicisalibacter luteus</name>
    <dbReference type="NCBI Taxonomy" id="453962"/>
    <lineage>
        <taxon>Bacteria</taxon>
        <taxon>Pseudomonadati</taxon>
        <taxon>Pseudomonadota</taxon>
        <taxon>Gammaproteobacteria</taxon>
        <taxon>Oceanospirillales</taxon>
        <taxon>Halomonadaceae</taxon>
        <taxon>Modicisalibacter</taxon>
    </lineage>
</organism>
<dbReference type="RefSeq" id="WP_019017270.1">
    <property type="nucleotide sequence ID" value="NZ_BMXD01000003.1"/>
</dbReference>
<dbReference type="Pfam" id="PF05426">
    <property type="entry name" value="Alginate_lyase"/>
    <property type="match status" value="1"/>
</dbReference>
<accession>A0ABV7LYW8</accession>
<evidence type="ECO:0000313" key="5">
    <source>
        <dbReference type="Proteomes" id="UP001595640"/>
    </source>
</evidence>